<keyword evidence="2" id="KW-0812">Transmembrane</keyword>
<feature type="transmembrane region" description="Helical" evidence="2">
    <location>
        <begin position="34"/>
        <end position="54"/>
    </location>
</feature>
<feature type="region of interest" description="Disordered" evidence="1">
    <location>
        <begin position="1"/>
        <end position="21"/>
    </location>
</feature>
<gene>
    <name evidence="3" type="ORF">SAMN06296378_0690</name>
</gene>
<name>A0A2C8Z2R0_9MICO</name>
<accession>A0A2C8Z2R0</accession>
<keyword evidence="4" id="KW-1185">Reference proteome</keyword>
<keyword evidence="2" id="KW-1133">Transmembrane helix</keyword>
<evidence type="ECO:0000313" key="3">
    <source>
        <dbReference type="EMBL" id="SOE57876.1"/>
    </source>
</evidence>
<feature type="compositionally biased region" description="Polar residues" evidence="1">
    <location>
        <begin position="1"/>
        <end position="14"/>
    </location>
</feature>
<sequence>MTDPINTTPATNLYQPVPPKNVQPRPALLPRQRAGARLAGIISFLALSVGFWMLGVPLTILAVVGLIGAMFSAAGSTFGNLDWYRQGKAIIDQLELEVWIVPLGIIAGVGLVLMVVALFTSVRILRSHDVAKPWPVTWAATGIAIVASWIVSATLSVPLQVVGGGVDDNSAQSLPISIGIGLLGFLVSIVATAAVGWLSWWLAAHLLRAADSANTANPAEAPTRNHD</sequence>
<keyword evidence="2" id="KW-0472">Membrane</keyword>
<feature type="transmembrane region" description="Helical" evidence="2">
    <location>
        <begin position="96"/>
        <end position="119"/>
    </location>
</feature>
<evidence type="ECO:0000256" key="2">
    <source>
        <dbReference type="SAM" id="Phobius"/>
    </source>
</evidence>
<proteinExistence type="predicted"/>
<feature type="transmembrane region" description="Helical" evidence="2">
    <location>
        <begin position="139"/>
        <end position="162"/>
    </location>
</feature>
<reference evidence="3 4" key="1">
    <citation type="submission" date="2017-09" db="EMBL/GenBank/DDBJ databases">
        <authorList>
            <person name="Ehlers B."/>
            <person name="Leendertz F.H."/>
        </authorList>
    </citation>
    <scope>NUCLEOTIDE SEQUENCE [LARGE SCALE GENOMIC DNA]</scope>
    <source>
        <strain evidence="3 4">CGMCC 1.05381</strain>
    </source>
</reference>
<dbReference type="EMBL" id="OCST01000002">
    <property type="protein sequence ID" value="SOE57876.1"/>
    <property type="molecule type" value="Genomic_DNA"/>
</dbReference>
<dbReference type="Proteomes" id="UP000219440">
    <property type="component" value="Unassembled WGS sequence"/>
</dbReference>
<evidence type="ECO:0000256" key="1">
    <source>
        <dbReference type="SAM" id="MobiDB-lite"/>
    </source>
</evidence>
<evidence type="ECO:0000313" key="4">
    <source>
        <dbReference type="Proteomes" id="UP000219440"/>
    </source>
</evidence>
<feature type="transmembrane region" description="Helical" evidence="2">
    <location>
        <begin position="174"/>
        <end position="198"/>
    </location>
</feature>
<dbReference type="OrthoDB" id="5121210at2"/>
<dbReference type="RefSeq" id="WP_097059877.1">
    <property type="nucleotide sequence ID" value="NZ_BMLC01000001.1"/>
</dbReference>
<dbReference type="AlphaFoldDB" id="A0A2C8Z2R0"/>
<protein>
    <submittedName>
        <fullName evidence="3">Uncharacterized protein</fullName>
    </submittedName>
</protein>
<organism evidence="3 4">
    <name type="scientific">Salinibacterium xinjiangense</name>
    <dbReference type="NCBI Taxonomy" id="386302"/>
    <lineage>
        <taxon>Bacteria</taxon>
        <taxon>Bacillati</taxon>
        <taxon>Actinomycetota</taxon>
        <taxon>Actinomycetes</taxon>
        <taxon>Micrococcales</taxon>
        <taxon>Microbacteriaceae</taxon>
        <taxon>Salinibacterium</taxon>
    </lineage>
</organism>